<gene>
    <name evidence="2" type="ORF">Tco_0891012</name>
</gene>
<proteinExistence type="predicted"/>
<evidence type="ECO:0000313" key="2">
    <source>
        <dbReference type="EMBL" id="GJT21075.1"/>
    </source>
</evidence>
<keyword evidence="3" id="KW-1185">Reference proteome</keyword>
<name>A0ABQ5C1P2_9ASTR</name>
<accession>A0ABQ5C1P2</accession>
<dbReference type="Pfam" id="PF03732">
    <property type="entry name" value="Retrotrans_gag"/>
    <property type="match status" value="1"/>
</dbReference>
<sequence length="419" mass="48522">MGDENPIRTLGDYSKPSHEGYRNTIELPVGNNVVPLRSDTIRLVQNGCSFHGLRSEDPNQHLKDFLKLVDSLDLDGANRERTRLRLFQFSLRDQASNWLERLPAGSITTWEDLTTRFLAQFFPSGRTAKLRNDILMFQQHHGESLSEAWTRFKDLLQKFLHHGIDLWLQDLALYDNESWNDPRNFAKPVKAITLPQDVPSASNRHLIKIENQVQRLMEAHLAPMQPTQVNKVTTSCEICSGPHDTQYCMEDLEQAFVDPRIPRGNLFFCHKVLGVSVLSFKGDKVLQEVSTSRFWFKEGLLGFNRQKIYFKRFLGIQVLVVLGRQVRFSFVLEFKKSYYLEYKVFSTWMAFGGNTRDLCSFREEADKITYLHQIHEEVLFTEREDGVVGIKRCRRDLSSDGVRDLATTSGRGRLKEDLE</sequence>
<evidence type="ECO:0000259" key="1">
    <source>
        <dbReference type="Pfam" id="PF03732"/>
    </source>
</evidence>
<organism evidence="2 3">
    <name type="scientific">Tanacetum coccineum</name>
    <dbReference type="NCBI Taxonomy" id="301880"/>
    <lineage>
        <taxon>Eukaryota</taxon>
        <taxon>Viridiplantae</taxon>
        <taxon>Streptophyta</taxon>
        <taxon>Embryophyta</taxon>
        <taxon>Tracheophyta</taxon>
        <taxon>Spermatophyta</taxon>
        <taxon>Magnoliopsida</taxon>
        <taxon>eudicotyledons</taxon>
        <taxon>Gunneridae</taxon>
        <taxon>Pentapetalae</taxon>
        <taxon>asterids</taxon>
        <taxon>campanulids</taxon>
        <taxon>Asterales</taxon>
        <taxon>Asteraceae</taxon>
        <taxon>Asteroideae</taxon>
        <taxon>Anthemideae</taxon>
        <taxon>Anthemidinae</taxon>
        <taxon>Tanacetum</taxon>
    </lineage>
</organism>
<protein>
    <submittedName>
        <fullName evidence="2">MAK10-like protein</fullName>
    </submittedName>
</protein>
<comment type="caution">
    <text evidence="2">The sequence shown here is derived from an EMBL/GenBank/DDBJ whole genome shotgun (WGS) entry which is preliminary data.</text>
</comment>
<dbReference type="EMBL" id="BQNB010013859">
    <property type="protein sequence ID" value="GJT21075.1"/>
    <property type="molecule type" value="Genomic_DNA"/>
</dbReference>
<feature type="domain" description="Retrotransposon gag" evidence="1">
    <location>
        <begin position="85"/>
        <end position="165"/>
    </location>
</feature>
<reference evidence="2" key="2">
    <citation type="submission" date="2022-01" db="EMBL/GenBank/DDBJ databases">
        <authorList>
            <person name="Yamashiro T."/>
            <person name="Shiraishi A."/>
            <person name="Satake H."/>
            <person name="Nakayama K."/>
        </authorList>
    </citation>
    <scope>NUCLEOTIDE SEQUENCE</scope>
</reference>
<reference evidence="2" key="1">
    <citation type="journal article" date="2022" name="Int. J. Mol. Sci.">
        <title>Draft Genome of Tanacetum Coccineum: Genomic Comparison of Closely Related Tanacetum-Family Plants.</title>
        <authorList>
            <person name="Yamashiro T."/>
            <person name="Shiraishi A."/>
            <person name="Nakayama K."/>
            <person name="Satake H."/>
        </authorList>
    </citation>
    <scope>NUCLEOTIDE SEQUENCE</scope>
</reference>
<dbReference type="InterPro" id="IPR005162">
    <property type="entry name" value="Retrotrans_gag_dom"/>
</dbReference>
<dbReference type="PANTHER" id="PTHR33223">
    <property type="entry name" value="CCHC-TYPE DOMAIN-CONTAINING PROTEIN"/>
    <property type="match status" value="1"/>
</dbReference>
<dbReference type="Proteomes" id="UP001151760">
    <property type="component" value="Unassembled WGS sequence"/>
</dbReference>
<dbReference type="PANTHER" id="PTHR33223:SF11">
    <property type="entry name" value="ELEMENT PROTEIN, PUTATIVE-RELATED"/>
    <property type="match status" value="1"/>
</dbReference>
<evidence type="ECO:0000313" key="3">
    <source>
        <dbReference type="Proteomes" id="UP001151760"/>
    </source>
</evidence>